<evidence type="ECO:0000256" key="2">
    <source>
        <dbReference type="SAM" id="MobiDB-lite"/>
    </source>
</evidence>
<feature type="compositionally biased region" description="Low complexity" evidence="2">
    <location>
        <begin position="268"/>
        <end position="280"/>
    </location>
</feature>
<organism evidence="4 5">
    <name type="scientific">Actinocrispum wychmicini</name>
    <dbReference type="NCBI Taxonomy" id="1213861"/>
    <lineage>
        <taxon>Bacteria</taxon>
        <taxon>Bacillati</taxon>
        <taxon>Actinomycetota</taxon>
        <taxon>Actinomycetes</taxon>
        <taxon>Pseudonocardiales</taxon>
        <taxon>Pseudonocardiaceae</taxon>
        <taxon>Actinocrispum</taxon>
    </lineage>
</organism>
<proteinExistence type="predicted"/>
<feature type="compositionally biased region" description="Polar residues" evidence="2">
    <location>
        <begin position="402"/>
        <end position="411"/>
    </location>
</feature>
<keyword evidence="3" id="KW-0812">Transmembrane</keyword>
<sequence>MMAAWTNVREPRQQDTEWGTSGNELDARTQKLTADLDRARTDGTEPYLLQLQRCAGNSQVSRMLVRREPYSEAGAAARAAEIDQQVQANPAMSTVELQRLLQERDRILPLVDHPPAARVTAPPAPPGQPSPVGMPGAISLAAGMMIVPTTGGPPGVPPSVLFGTGTQAAAAETTAVTTAEVGVTTAEAGAAAMEAVAAEATAAEVLATGATAAGGASTIPVAGWIVAGIIVIGVVGYLVYRHYDRVEAPSGAPGGPAVAPPAPGGGPVSAPGAPQGGPVSLPGGQTGPVSLPGQPTGVEQLQVSSADVEDARSRLDRLERSGSLFRDVGNLRDRLGAADEGVRRAAQAELAGLEREAADFDRLRRGEDVGAPRSAPFTEESAFEELMNRYPPPLNQEPYNKWSRQQYSSVRLQPEDLSTEPGEQKRILVIRAPNGKQLRFSVIWRGGVFQDIHESGGPSDRQR</sequence>
<keyword evidence="1" id="KW-0175">Coiled coil</keyword>
<feature type="coiled-coil region" evidence="1">
    <location>
        <begin position="301"/>
        <end position="363"/>
    </location>
</feature>
<dbReference type="Proteomes" id="UP000295680">
    <property type="component" value="Unassembled WGS sequence"/>
</dbReference>
<dbReference type="AlphaFoldDB" id="A0A4V2S7P3"/>
<dbReference type="EMBL" id="SLWS01000003">
    <property type="protein sequence ID" value="TCO60840.1"/>
    <property type="molecule type" value="Genomic_DNA"/>
</dbReference>
<name>A0A4V2S7P3_9PSEU</name>
<reference evidence="4 5" key="1">
    <citation type="submission" date="2019-03" db="EMBL/GenBank/DDBJ databases">
        <title>Genomic Encyclopedia of Type Strains, Phase IV (KMG-IV): sequencing the most valuable type-strain genomes for metagenomic binning, comparative biology and taxonomic classification.</title>
        <authorList>
            <person name="Goeker M."/>
        </authorList>
    </citation>
    <scope>NUCLEOTIDE SEQUENCE [LARGE SCALE GENOMIC DNA]</scope>
    <source>
        <strain evidence="4 5">DSM 45934</strain>
    </source>
</reference>
<feature type="region of interest" description="Disordered" evidence="2">
    <location>
        <begin position="250"/>
        <end position="296"/>
    </location>
</feature>
<protein>
    <submittedName>
        <fullName evidence="4">Uncharacterized protein</fullName>
    </submittedName>
</protein>
<feature type="transmembrane region" description="Helical" evidence="3">
    <location>
        <begin position="221"/>
        <end position="240"/>
    </location>
</feature>
<accession>A0A4V2S7P3</accession>
<feature type="region of interest" description="Disordered" evidence="2">
    <location>
        <begin position="1"/>
        <end position="28"/>
    </location>
</feature>
<comment type="caution">
    <text evidence="4">The sequence shown here is derived from an EMBL/GenBank/DDBJ whole genome shotgun (WGS) entry which is preliminary data.</text>
</comment>
<gene>
    <name evidence="4" type="ORF">EV192_103421</name>
</gene>
<keyword evidence="3" id="KW-0472">Membrane</keyword>
<keyword evidence="3" id="KW-1133">Transmembrane helix</keyword>
<keyword evidence="5" id="KW-1185">Reference proteome</keyword>
<evidence type="ECO:0000256" key="3">
    <source>
        <dbReference type="SAM" id="Phobius"/>
    </source>
</evidence>
<evidence type="ECO:0000256" key="1">
    <source>
        <dbReference type="SAM" id="Coils"/>
    </source>
</evidence>
<evidence type="ECO:0000313" key="4">
    <source>
        <dbReference type="EMBL" id="TCO60840.1"/>
    </source>
</evidence>
<evidence type="ECO:0000313" key="5">
    <source>
        <dbReference type="Proteomes" id="UP000295680"/>
    </source>
</evidence>
<feature type="region of interest" description="Disordered" evidence="2">
    <location>
        <begin position="388"/>
        <end position="422"/>
    </location>
</feature>